<reference evidence="2 3" key="1">
    <citation type="submission" date="2015-04" db="EMBL/GenBank/DDBJ databases">
        <title>The draft genome sequence of Fusarium langsethiae, a T-2/HT-2 mycotoxin producer.</title>
        <authorList>
            <person name="Lysoe E."/>
            <person name="Divon H.H."/>
            <person name="Terzi V."/>
            <person name="Orru L."/>
            <person name="Lamontanara A."/>
            <person name="Kolseth A.-K."/>
            <person name="Frandsen R.J."/>
            <person name="Nielsen K."/>
            <person name="Thrane U."/>
        </authorList>
    </citation>
    <scope>NUCLEOTIDE SEQUENCE [LARGE SCALE GENOMIC DNA]</scope>
    <source>
        <strain evidence="2 3">Fl201059</strain>
    </source>
</reference>
<sequence>MVRLSILATVLAAASSVQAATWCQCLFPDGSHCCVASGAGSCEDKCRNAGKPLPWDGGALQPRKQLCNAGGKSFGISFITAQGRTQCDTTS</sequence>
<dbReference type="Proteomes" id="UP000037904">
    <property type="component" value="Unassembled WGS sequence"/>
</dbReference>
<evidence type="ECO:0000256" key="1">
    <source>
        <dbReference type="SAM" id="SignalP"/>
    </source>
</evidence>
<evidence type="ECO:0000313" key="2">
    <source>
        <dbReference type="EMBL" id="KPA38113.1"/>
    </source>
</evidence>
<dbReference type="EMBL" id="JXCE01000315">
    <property type="protein sequence ID" value="KPA38113.1"/>
    <property type="molecule type" value="Genomic_DNA"/>
</dbReference>
<name>A0A0M9ER34_FUSLA</name>
<comment type="caution">
    <text evidence="2">The sequence shown here is derived from an EMBL/GenBank/DDBJ whole genome shotgun (WGS) entry which is preliminary data.</text>
</comment>
<feature type="signal peptide" evidence="1">
    <location>
        <begin position="1"/>
        <end position="19"/>
    </location>
</feature>
<organism evidence="2 3">
    <name type="scientific">Fusarium langsethiae</name>
    <dbReference type="NCBI Taxonomy" id="179993"/>
    <lineage>
        <taxon>Eukaryota</taxon>
        <taxon>Fungi</taxon>
        <taxon>Dikarya</taxon>
        <taxon>Ascomycota</taxon>
        <taxon>Pezizomycotina</taxon>
        <taxon>Sordariomycetes</taxon>
        <taxon>Hypocreomycetidae</taxon>
        <taxon>Hypocreales</taxon>
        <taxon>Nectriaceae</taxon>
        <taxon>Fusarium</taxon>
    </lineage>
</organism>
<feature type="chain" id="PRO_5005835033" evidence="1">
    <location>
        <begin position="20"/>
        <end position="91"/>
    </location>
</feature>
<protein>
    <submittedName>
        <fullName evidence="2">Uncharacterized protein</fullName>
    </submittedName>
</protein>
<dbReference type="AlphaFoldDB" id="A0A0M9ER34"/>
<gene>
    <name evidence="2" type="ORF">FLAG1_09065</name>
</gene>
<keyword evidence="3" id="KW-1185">Reference proteome</keyword>
<proteinExistence type="predicted"/>
<evidence type="ECO:0000313" key="3">
    <source>
        <dbReference type="Proteomes" id="UP000037904"/>
    </source>
</evidence>
<dbReference type="OrthoDB" id="2818448at2759"/>
<keyword evidence="1" id="KW-0732">Signal</keyword>
<accession>A0A0M9ER34</accession>